<gene>
    <name evidence="2" type="ORF">SAMN05421578_101289</name>
</gene>
<feature type="transmembrane region" description="Helical" evidence="1">
    <location>
        <begin position="37"/>
        <end position="56"/>
    </location>
</feature>
<keyword evidence="1" id="KW-1133">Transmembrane helix</keyword>
<feature type="transmembrane region" description="Helical" evidence="1">
    <location>
        <begin position="14"/>
        <end position="31"/>
    </location>
</feature>
<evidence type="ECO:0000256" key="1">
    <source>
        <dbReference type="SAM" id="Phobius"/>
    </source>
</evidence>
<keyword evidence="3" id="KW-1185">Reference proteome</keyword>
<evidence type="ECO:0000313" key="2">
    <source>
        <dbReference type="EMBL" id="SIQ33966.1"/>
    </source>
</evidence>
<proteinExistence type="predicted"/>
<organism evidence="2 3">
    <name type="scientific">Paenibacillus macquariensis</name>
    <dbReference type="NCBI Taxonomy" id="948756"/>
    <lineage>
        <taxon>Bacteria</taxon>
        <taxon>Bacillati</taxon>
        <taxon>Bacillota</taxon>
        <taxon>Bacilli</taxon>
        <taxon>Bacillales</taxon>
        <taxon>Paenibacillaceae</taxon>
        <taxon>Paenibacillus</taxon>
    </lineage>
</organism>
<evidence type="ECO:0000313" key="3">
    <source>
        <dbReference type="Proteomes" id="UP000186666"/>
    </source>
</evidence>
<sequence length="59" mass="6772">MSNQSKRTVSNREGVLRISLFIILLPLIYTVQDTWAIILISLTALYSFVTGVYKLIRKN</sequence>
<dbReference type="EMBL" id="FTNK01000001">
    <property type="protein sequence ID" value="SIQ33966.1"/>
    <property type="molecule type" value="Genomic_DNA"/>
</dbReference>
<dbReference type="Proteomes" id="UP000186666">
    <property type="component" value="Unassembled WGS sequence"/>
</dbReference>
<protein>
    <submittedName>
        <fullName evidence="2">Uncharacterized protein</fullName>
    </submittedName>
</protein>
<keyword evidence="1" id="KW-0812">Transmembrane</keyword>
<name>A0ABY1JKC0_9BACL</name>
<dbReference type="RefSeq" id="WP_068589949.1">
    <property type="nucleotide sequence ID" value="NZ_FTNK01000001.1"/>
</dbReference>
<accession>A0ABY1JKC0</accession>
<comment type="caution">
    <text evidence="2">The sequence shown here is derived from an EMBL/GenBank/DDBJ whole genome shotgun (WGS) entry which is preliminary data.</text>
</comment>
<keyword evidence="1" id="KW-0472">Membrane</keyword>
<reference evidence="2 3" key="1">
    <citation type="submission" date="2017-01" db="EMBL/GenBank/DDBJ databases">
        <authorList>
            <person name="Varghese N."/>
            <person name="Submissions S."/>
        </authorList>
    </citation>
    <scope>NUCLEOTIDE SEQUENCE [LARGE SCALE GENOMIC DNA]</scope>
    <source>
        <strain evidence="2 3">ATCC 23464</strain>
    </source>
</reference>